<sequence length="2669" mass="281046">MDNNRQKQMLGTSEQMGADQPSDEHRASGFQGPQQRHQQSTQDGEVRPQGIPQVSPVITDVVGNRCQADGCMEDLSGLRRYFRRYHVCETHIRSQVVLIGGRQVRFCDQCSTFHPLAFFDGQRRTCRDKLEQNRLKRRIRKAQNVGQQGPAAAAALAAITAGVVPGGGGAQQSDDADSDDQPVNGGMLIDGDDAPALRAQGGRNVARKRQSGISAPAARRQQPAPRQSAGPDVTKALKAQHLTPGHQTRAESQSPESADEEGGRRTPGSGCGPRDDTAWAAMEVTTETGVARISVSNPRVRHGEAGFASDWPRVNNHDLRDQEHLQAAHGTVRNSGMYSPRSQTEHLGPQGSHALRSQPFKGQHVPLPSYSQQQQQSLATGNWDIAAGGVIALERLPQPATQGTWRQHGGSMPNLPQEPSESPTLWPPAGKNRSTWHSVPAIALPTSGTPSDSHTVTERALRDGSVRLTTGPPVSTAGYEVQPRVPQATNGAGFQLSNSVNGSESGFGGTVGHPGRMAGRLRSHMDPGVGAPAVTLLAQVMRTELELRRQPPRTSQPGPEPISPATLAMPGAGGNGGTDLLPGTDGLTPAQQAALRLQLEAGLLSSSRNMVGASQPQPQAGANVQKQWMAVPLDAQQQQLHQQEPTSYGLSGPPIWTGNGMAPQGALWAPSQRQHFASAHVVGTVTGAPGTGLFSVGPHSMVGSRRMSAGSSVYTADEEAHAMGLNEQEVSSLAMEAVAVAAGAHGGTQQQPIEEAPSLLNTQSFKEDIDRDNAKAQIWETQHRQQQHMQMLTDQQHLQKQQQVQIVVSIPNHQQQLQAFQGEQRVTLLDHIQQEESQRNFKLPHQHTQQQQQQQQQTSLLQQHMREQGLKRNANFGGMDTWQTTQQQTVQSRSQTQPGNQNAPANFFGHLYEQQRLAVPNAYPLSAFHMQGPVDDLDGDTDYANLQSQQGNAASVRTVSHGANGKAMTVAQLPPLGGGGALVTAPCPPSPEPRPQHTWPCPSGVWGSTNSNAGAPRPAFEAPPPQQPEDSSAVQQLGNSLAGVAPSDQELILSTLMKFAAHPPRAATTGQERGLIGPPPAHDVQGRGFDPASGTIGGNIYALQQDRHTASQPQPSHSAAAELIPRQDAARYNPKPNNVPDGTQQVALGDNALQPLDSVAIMEALSEGRGSLQLLDSVDFAQMHDLRPNTIPAMEAAECGAAGVQGGPPTPPPHGGDGFAGYHGGIGRAPVEEDRWLASSSDRQIGGPSWRQMGRNVEHYMNGGEWISLPAGEGLRAWERQQQPQQQQDRSSPYSALMASDRCMQQQQNPQQQQPPSYRTQSWSQQQPEDLGEGCRPHAIYRQPCNTDGVPFTGPGRGAGEQTMSHVALKFSHAHPDSLPPDLVQRMQDMLRGGGAAVLPPTLREGCVEVLVEVLHNCSISELCKKLFHLPEFDSATCASLDHAASAAISASEQLRAWVGAEVFDACERVTMQLLGGPVLDCTAGALPKLMLWETAMQQAGLGFAADWPNVLRLHSGPPVLVADAVKAQEIHAHGPAELESRPEVVRLNVRIAGGACPLGAAEAVALISEGRAAFSAEDQAAEAICLEAWQQPSAARNPSHCAAHAAPLLPTASDGVVEAQLLRDLSKPELRSDSTFAFASAVVSAELRNNIQGSSLPQRKGSPAGTAGVTEPPCFAIVASKEGGTEASENSGWDSRARCLNSIATGPAGAPPKIVADAGELLRSCFLMAPLPSSQPSSPVIVLQRPPTQQHRLHGCTSGLLTRGQVGGITSQREQEQQQDSPRQTEQKEQLIRLRSRSKSDDGTTPSRNSNQIRRAFSAPPRVLAPPPKSKSLSVQLSVRRRAMPACTTGNIALISPAVVPGATRGCADVLSGRVSLCSTATLTTAMTLHEKYSCRSSSTALTNATTLYDRMSLRSDWSCISTLTSFGGVTGNAGGAGGGSCSVGGAALFTVASRTCEPLVLSTIFGIPGDFEQTLRSGTSIGIDSISGNSPVAPGAGLSMAGGSPNDNGSETCGKPMPSQPAGLLAEAADDTVVAHHAESRRNLLQTCEHPSFKVLLPESASDDDGSACELTVPTPRLARASVFPSPMVAAAAAAVAAADQVAAAPAQLCDGSSDQRGHEQSASTGHRPADLKSGLQLLRVRLPVLPRAGLVLLEATGGHAVASCWPLLVVETAAQQKELVALWRQLIDKGQEDAWSGLVADLGLVLGILPRRAPACELDLPQGAGLVPREAGSTDAQQSAVPVLADLKPEAASVDARPFPVSDAELSTAASGGPSAYGEGDADNRHDTAIVWQLRRTSAVAANWTHGNQDRPYCDSLRSVESAYQESWGTFATHQSAVSEQRIYPSPSHGATLASTSSGGSGSGGKDTRCGNSSDSNSSDSDCSTLFASDPELCDIAALVVGCSGVVDDADRLSNAPACAASTSPAVNPDGTSAFGHRVTTDSGAHNEETYEFGAEGNPLPSVGCVCVQQRDEPSLASDLGSVCDAEAEAEAEAKAEDDPSVVAVTKYLAGLRTVDDACEDTVLARRDSNDGGLDRETGIDGCDDKGVPTTAAASTGALVGKMAFADGNEVHGKPGFQTAGTAGTLKSPVLPPAAAVGLSKEARAALQAAVSRLQRRMDRRRTPALWELLARVEANDEMKLGTGSGIILAAAAAPAYPTKHTSSSL</sequence>
<name>A0ABQ5SDW1_9CHLO</name>
<dbReference type="SUPFAM" id="SSF103612">
    <property type="entry name" value="SBT domain"/>
    <property type="match status" value="1"/>
</dbReference>
<gene>
    <name evidence="6" type="ORF">VaNZ11_012456</name>
</gene>
<evidence type="ECO:0000259" key="5">
    <source>
        <dbReference type="PROSITE" id="PS51141"/>
    </source>
</evidence>
<feature type="region of interest" description="Disordered" evidence="4">
    <location>
        <begin position="1769"/>
        <end position="1834"/>
    </location>
</feature>
<feature type="region of interest" description="Disordered" evidence="4">
    <location>
        <begin position="1"/>
        <end position="51"/>
    </location>
</feature>
<accession>A0ABQ5SDW1</accession>
<evidence type="ECO:0000313" key="6">
    <source>
        <dbReference type="EMBL" id="GLI68118.1"/>
    </source>
</evidence>
<feature type="compositionally biased region" description="Polar residues" evidence="4">
    <location>
        <begin position="1804"/>
        <end position="1814"/>
    </location>
</feature>
<dbReference type="PANTHER" id="PTHR31251:SF169">
    <property type="entry name" value="SQUAMOSA PROMOTER-BINDING-LIKE PROTEIN 8"/>
    <property type="match status" value="1"/>
</dbReference>
<dbReference type="EMBL" id="BSDZ01000079">
    <property type="protein sequence ID" value="GLI68118.1"/>
    <property type="molecule type" value="Genomic_DNA"/>
</dbReference>
<organism evidence="6 7">
    <name type="scientific">Volvox africanus</name>
    <dbReference type="NCBI Taxonomy" id="51714"/>
    <lineage>
        <taxon>Eukaryota</taxon>
        <taxon>Viridiplantae</taxon>
        <taxon>Chlorophyta</taxon>
        <taxon>core chlorophytes</taxon>
        <taxon>Chlorophyceae</taxon>
        <taxon>CS clade</taxon>
        <taxon>Chlamydomonadales</taxon>
        <taxon>Volvocaceae</taxon>
        <taxon>Volvox</taxon>
    </lineage>
</organism>
<feature type="region of interest" description="Disordered" evidence="4">
    <location>
        <begin position="490"/>
        <end position="526"/>
    </location>
</feature>
<keyword evidence="2" id="KW-0863">Zinc-finger</keyword>
<feature type="region of interest" description="Disordered" evidence="4">
    <location>
        <begin position="981"/>
        <end position="1035"/>
    </location>
</feature>
<dbReference type="Pfam" id="PF03110">
    <property type="entry name" value="SBP"/>
    <property type="match status" value="1"/>
</dbReference>
<feature type="compositionally biased region" description="Basic and acidic residues" evidence="4">
    <location>
        <begin position="1784"/>
        <end position="1803"/>
    </location>
</feature>
<feature type="compositionally biased region" description="Low complexity" evidence="4">
    <location>
        <begin position="2375"/>
        <end position="2385"/>
    </location>
</feature>
<feature type="region of interest" description="Disordered" evidence="4">
    <location>
        <begin position="2112"/>
        <end position="2132"/>
    </location>
</feature>
<feature type="compositionally biased region" description="Polar residues" evidence="4">
    <location>
        <begin position="1"/>
        <end position="15"/>
    </location>
</feature>
<feature type="region of interest" description="Disordered" evidence="4">
    <location>
        <begin position="1996"/>
        <end position="2019"/>
    </location>
</feature>
<dbReference type="Proteomes" id="UP001165090">
    <property type="component" value="Unassembled WGS sequence"/>
</dbReference>
<feature type="compositionally biased region" description="Polar residues" evidence="4">
    <location>
        <begin position="333"/>
        <end position="342"/>
    </location>
</feature>
<keyword evidence="7" id="KW-1185">Reference proteome</keyword>
<feature type="compositionally biased region" description="Polar residues" evidence="4">
    <location>
        <begin position="1317"/>
        <end position="1328"/>
    </location>
</feature>
<feature type="region of interest" description="Disordered" evidence="4">
    <location>
        <begin position="333"/>
        <end position="367"/>
    </location>
</feature>
<comment type="caution">
    <text evidence="6">The sequence shown here is derived from an EMBL/GenBank/DDBJ whole genome shotgun (WGS) entry which is preliminary data.</text>
</comment>
<protein>
    <recommendedName>
        <fullName evidence="5">SBP-type domain-containing protein</fullName>
    </recommendedName>
</protein>
<feature type="region of interest" description="Disordered" evidence="4">
    <location>
        <begin position="546"/>
        <end position="578"/>
    </location>
</feature>
<dbReference type="InterPro" id="IPR044817">
    <property type="entry name" value="SBP-like"/>
</dbReference>
<feature type="region of interest" description="Disordered" evidence="4">
    <location>
        <begin position="401"/>
        <end position="431"/>
    </location>
</feature>
<proteinExistence type="predicted"/>
<feature type="region of interest" description="Disordered" evidence="4">
    <location>
        <begin position="1302"/>
        <end position="1340"/>
    </location>
</feature>
<feature type="region of interest" description="Disordered" evidence="4">
    <location>
        <begin position="166"/>
        <end position="276"/>
    </location>
</feature>
<dbReference type="PROSITE" id="PS51141">
    <property type="entry name" value="ZF_SBP"/>
    <property type="match status" value="1"/>
</dbReference>
<keyword evidence="3" id="KW-0862">Zinc</keyword>
<dbReference type="InterPro" id="IPR004333">
    <property type="entry name" value="SBP_dom"/>
</dbReference>
<evidence type="ECO:0000256" key="2">
    <source>
        <dbReference type="ARBA" id="ARBA00022771"/>
    </source>
</evidence>
<feature type="compositionally biased region" description="Low complexity" evidence="4">
    <location>
        <begin position="214"/>
        <end position="229"/>
    </location>
</feature>
<dbReference type="Gene3D" id="4.10.1100.10">
    <property type="entry name" value="Transcription factor, SBP-box domain"/>
    <property type="match status" value="1"/>
</dbReference>
<dbReference type="InterPro" id="IPR036893">
    <property type="entry name" value="SBP_sf"/>
</dbReference>
<feature type="compositionally biased region" description="Polar residues" evidence="4">
    <location>
        <begin position="490"/>
        <end position="504"/>
    </location>
</feature>
<evidence type="ECO:0000256" key="3">
    <source>
        <dbReference type="ARBA" id="ARBA00022833"/>
    </source>
</evidence>
<keyword evidence="1" id="KW-0479">Metal-binding</keyword>
<evidence type="ECO:0000256" key="4">
    <source>
        <dbReference type="SAM" id="MobiDB-lite"/>
    </source>
</evidence>
<reference evidence="6 7" key="1">
    <citation type="journal article" date="2023" name="IScience">
        <title>Expanded male sex-determining region conserved during the evolution of homothallism in the green alga Volvox.</title>
        <authorList>
            <person name="Yamamoto K."/>
            <person name="Matsuzaki R."/>
            <person name="Mahakham W."/>
            <person name="Heman W."/>
            <person name="Sekimoto H."/>
            <person name="Kawachi M."/>
            <person name="Minakuchi Y."/>
            <person name="Toyoda A."/>
            <person name="Nozaki H."/>
        </authorList>
    </citation>
    <scope>NUCLEOTIDE SEQUENCE [LARGE SCALE GENOMIC DNA]</scope>
    <source>
        <strain evidence="6 7">NIES-4468</strain>
    </source>
</reference>
<feature type="compositionally biased region" description="Low complexity" evidence="4">
    <location>
        <begin position="1305"/>
        <end position="1316"/>
    </location>
</feature>
<dbReference type="PANTHER" id="PTHR31251">
    <property type="entry name" value="SQUAMOSA PROMOTER-BINDING-LIKE PROTEIN 4"/>
    <property type="match status" value="1"/>
</dbReference>
<evidence type="ECO:0000256" key="1">
    <source>
        <dbReference type="ARBA" id="ARBA00022723"/>
    </source>
</evidence>
<feature type="compositionally biased region" description="Polar residues" evidence="4">
    <location>
        <begin position="1769"/>
        <end position="1783"/>
    </location>
</feature>
<feature type="region of interest" description="Disordered" evidence="4">
    <location>
        <begin position="2344"/>
        <end position="2385"/>
    </location>
</feature>
<feature type="domain" description="SBP-type" evidence="5">
    <location>
        <begin position="63"/>
        <end position="140"/>
    </location>
</feature>
<evidence type="ECO:0000313" key="7">
    <source>
        <dbReference type="Proteomes" id="UP001165090"/>
    </source>
</evidence>
<feature type="compositionally biased region" description="Polar residues" evidence="4">
    <location>
        <begin position="31"/>
        <end position="43"/>
    </location>
</feature>
<feature type="compositionally biased region" description="Gly residues" evidence="4">
    <location>
        <begin position="1215"/>
        <end position="1227"/>
    </location>
</feature>
<feature type="region of interest" description="Disordered" evidence="4">
    <location>
        <begin position="2266"/>
        <end position="2287"/>
    </location>
</feature>
<feature type="region of interest" description="Disordered" evidence="4">
    <location>
        <begin position="1206"/>
        <end position="1227"/>
    </location>
</feature>
<feature type="compositionally biased region" description="Low complexity" evidence="4">
    <location>
        <begin position="2351"/>
        <end position="2361"/>
    </location>
</feature>